<dbReference type="EMBL" id="JAVRFD010000011">
    <property type="protein sequence ID" value="MDT0545603.1"/>
    <property type="molecule type" value="Genomic_DNA"/>
</dbReference>
<accession>A0ABU2XI53</accession>
<organism evidence="1 2">
    <name type="scientific">Streptomyces lonegramiae</name>
    <dbReference type="NCBI Taxonomy" id="3075524"/>
    <lineage>
        <taxon>Bacteria</taxon>
        <taxon>Bacillati</taxon>
        <taxon>Actinomycetota</taxon>
        <taxon>Actinomycetes</taxon>
        <taxon>Kitasatosporales</taxon>
        <taxon>Streptomycetaceae</taxon>
        <taxon>Streptomyces</taxon>
    </lineage>
</organism>
<dbReference type="Proteomes" id="UP001180754">
    <property type="component" value="Unassembled WGS sequence"/>
</dbReference>
<dbReference type="RefSeq" id="WP_311726087.1">
    <property type="nucleotide sequence ID" value="NZ_JAVRFD010000011.1"/>
</dbReference>
<name>A0ABU2XI53_9ACTN</name>
<proteinExistence type="predicted"/>
<keyword evidence="2" id="KW-1185">Reference proteome</keyword>
<comment type="caution">
    <text evidence="1">The sequence shown here is derived from an EMBL/GenBank/DDBJ whole genome shotgun (WGS) entry which is preliminary data.</text>
</comment>
<evidence type="ECO:0000313" key="1">
    <source>
        <dbReference type="EMBL" id="MDT0545603.1"/>
    </source>
</evidence>
<reference evidence="1" key="1">
    <citation type="submission" date="2024-05" db="EMBL/GenBank/DDBJ databases">
        <title>30 novel species of actinomycetes from the DSMZ collection.</title>
        <authorList>
            <person name="Nouioui I."/>
        </authorList>
    </citation>
    <scope>NUCLEOTIDE SEQUENCE</scope>
    <source>
        <strain evidence="1">DSM 41529</strain>
    </source>
</reference>
<protein>
    <submittedName>
        <fullName evidence="1">Uncharacterized protein</fullName>
    </submittedName>
</protein>
<gene>
    <name evidence="1" type="ORF">RND15_23230</name>
</gene>
<sequence length="56" mass="6261">MNVIRTCWVMGDSIPEAARKSTRSTSYVHKVYSRLRDQASAPETAGHDRVREAVAV</sequence>
<evidence type="ECO:0000313" key="2">
    <source>
        <dbReference type="Proteomes" id="UP001180754"/>
    </source>
</evidence>